<dbReference type="PANTHER" id="PTHR11932">
    <property type="entry name" value="CULLIN"/>
    <property type="match status" value="1"/>
</dbReference>
<dbReference type="EMBL" id="OX459126">
    <property type="protein sequence ID" value="CAI9117575.1"/>
    <property type="molecule type" value="Genomic_DNA"/>
</dbReference>
<evidence type="ECO:0000259" key="2">
    <source>
        <dbReference type="Pfam" id="PF00888"/>
    </source>
</evidence>
<reference evidence="3" key="1">
    <citation type="submission" date="2023-03" db="EMBL/GenBank/DDBJ databases">
        <authorList>
            <person name="Julca I."/>
        </authorList>
    </citation>
    <scope>NUCLEOTIDE SEQUENCE</scope>
</reference>
<dbReference type="GO" id="GO:0006511">
    <property type="term" value="P:ubiquitin-dependent protein catabolic process"/>
    <property type="evidence" value="ECO:0007669"/>
    <property type="project" value="InterPro"/>
</dbReference>
<dbReference type="InterPro" id="IPR045093">
    <property type="entry name" value="Cullin"/>
</dbReference>
<dbReference type="Pfam" id="PF00888">
    <property type="entry name" value="Cullin"/>
    <property type="match status" value="1"/>
</dbReference>
<dbReference type="InterPro" id="IPR001373">
    <property type="entry name" value="Cullin_N"/>
</dbReference>
<evidence type="ECO:0000313" key="4">
    <source>
        <dbReference type="Proteomes" id="UP001161247"/>
    </source>
</evidence>
<comment type="similarity">
    <text evidence="1">Belongs to the cullin family.</text>
</comment>
<evidence type="ECO:0000256" key="1">
    <source>
        <dbReference type="ARBA" id="ARBA00006019"/>
    </source>
</evidence>
<accession>A0AAV1ECY9</accession>
<dbReference type="SUPFAM" id="SSF74788">
    <property type="entry name" value="Cullin repeat-like"/>
    <property type="match status" value="1"/>
</dbReference>
<feature type="domain" description="Cullin N-terminal" evidence="2">
    <location>
        <begin position="34"/>
        <end position="194"/>
    </location>
</feature>
<evidence type="ECO:0000313" key="3">
    <source>
        <dbReference type="EMBL" id="CAI9117575.1"/>
    </source>
</evidence>
<sequence>MAQPIGFDEGWQIVQGALTKLEKSILEGKPEPLFTSEEYMTVYHAIYLLCVQREGNNYYQALYDKYKQGFEDYLSSVVLPSLQGKQDAGHESLLREFVKRWSDHKVMVRWKSWFFQYLDRYFAKRDGIPGVTEVGFNCFRDVVYSNVKGKVQDAVCFLIDQERKGEREIDGALIDDVADVLAEIGRGRMNLYENEPKSVERVRQALSSVAF</sequence>
<protein>
    <submittedName>
        <fullName evidence="3">OLC1v1018980C1</fullName>
    </submittedName>
</protein>
<dbReference type="Gene3D" id="1.20.1310.10">
    <property type="entry name" value="Cullin Repeats"/>
    <property type="match status" value="2"/>
</dbReference>
<dbReference type="InterPro" id="IPR016159">
    <property type="entry name" value="Cullin_repeat-like_dom_sf"/>
</dbReference>
<dbReference type="GO" id="GO:0031625">
    <property type="term" value="F:ubiquitin protein ligase binding"/>
    <property type="evidence" value="ECO:0007669"/>
    <property type="project" value="InterPro"/>
</dbReference>
<dbReference type="AlphaFoldDB" id="A0AAV1ECY9"/>
<proteinExistence type="inferred from homology"/>
<dbReference type="Proteomes" id="UP001161247">
    <property type="component" value="Chromosome 9"/>
</dbReference>
<organism evidence="3 4">
    <name type="scientific">Oldenlandia corymbosa var. corymbosa</name>
    <dbReference type="NCBI Taxonomy" id="529605"/>
    <lineage>
        <taxon>Eukaryota</taxon>
        <taxon>Viridiplantae</taxon>
        <taxon>Streptophyta</taxon>
        <taxon>Embryophyta</taxon>
        <taxon>Tracheophyta</taxon>
        <taxon>Spermatophyta</taxon>
        <taxon>Magnoliopsida</taxon>
        <taxon>eudicotyledons</taxon>
        <taxon>Gunneridae</taxon>
        <taxon>Pentapetalae</taxon>
        <taxon>asterids</taxon>
        <taxon>lamiids</taxon>
        <taxon>Gentianales</taxon>
        <taxon>Rubiaceae</taxon>
        <taxon>Rubioideae</taxon>
        <taxon>Spermacoceae</taxon>
        <taxon>Hedyotis-Oldenlandia complex</taxon>
        <taxon>Oldenlandia</taxon>
    </lineage>
</organism>
<keyword evidence="4" id="KW-1185">Reference proteome</keyword>
<name>A0AAV1ECY9_OLDCO</name>
<gene>
    <name evidence="3" type="ORF">OLC1_LOCUS23620</name>
</gene>